<feature type="signal peptide" evidence="1">
    <location>
        <begin position="1"/>
        <end position="24"/>
    </location>
</feature>
<name>B3V225_ECOLX</name>
<evidence type="ECO:0000256" key="1">
    <source>
        <dbReference type="SAM" id="SignalP"/>
    </source>
</evidence>
<reference evidence="2" key="1">
    <citation type="journal article" date="2008" name="Infect. Immun.">
        <title>New adhesin of enteroaggregative Escherichia coli related to the Afa/Dr/AAF family.</title>
        <authorList>
            <person name="Boisen N."/>
            <person name="Struve C."/>
            <person name="Scheutz F."/>
            <person name="Krogfelt K.A."/>
            <person name="Nataro J.P."/>
        </authorList>
    </citation>
    <scope>NUCLEOTIDE SEQUENCE</scope>
    <source>
        <strain evidence="2">C1010-00</strain>
        <plasmid evidence="2">pAA</plasmid>
    </source>
</reference>
<geneLocation type="plasmid" evidence="2">
    <name>pAA</name>
</geneLocation>
<gene>
    <name evidence="2" type="primary">hdaA</name>
</gene>
<proteinExistence type="predicted"/>
<dbReference type="RefSeq" id="WP_032492251.1">
    <property type="nucleotide sequence ID" value="NZ_JAKJUK010000096.1"/>
</dbReference>
<dbReference type="EMBL" id="EU637023">
    <property type="protein sequence ID" value="ACF05260.1"/>
    <property type="molecule type" value="Genomic_DNA"/>
</dbReference>
<protein>
    <submittedName>
        <fullName evidence="2">HdaA</fullName>
    </submittedName>
</protein>
<dbReference type="AlphaFoldDB" id="B3V225"/>
<keyword evidence="1" id="KW-0732">Signal</keyword>
<accession>B3V225</accession>
<organism evidence="2">
    <name type="scientific">Escherichia coli</name>
    <dbReference type="NCBI Taxonomy" id="562"/>
    <lineage>
        <taxon>Bacteria</taxon>
        <taxon>Pseudomonadati</taxon>
        <taxon>Pseudomonadota</taxon>
        <taxon>Gammaproteobacteria</taxon>
        <taxon>Enterobacterales</taxon>
        <taxon>Enterobacteriaceae</taxon>
        <taxon>Escherichia</taxon>
    </lineage>
</organism>
<keyword evidence="2" id="KW-0614">Plasmid</keyword>
<sequence>MKIKNIVIIGGLISGMSIIPLCQAATITAQHTVESDVEFTMNWVDSGPTKTTAKNNELWGYLDLTQTSGTPTYGKLSNPNGGNSPGPMKVVFDFIGPNGSKANAYLAAYGAPIDHKTGDSFVSGVKVGSGNGYKPFVVGAVSRIAVKLNGDQTLTPGVYRTTFNLTTWSN</sequence>
<feature type="chain" id="PRO_5002799359" evidence="1">
    <location>
        <begin position="25"/>
        <end position="170"/>
    </location>
</feature>
<evidence type="ECO:0000313" key="2">
    <source>
        <dbReference type="EMBL" id="ACF05260.1"/>
    </source>
</evidence>